<feature type="chain" id="PRO_5015149843" description="YbgF trimerisation domain-containing protein" evidence="3">
    <location>
        <begin position="21"/>
        <end position="292"/>
    </location>
</feature>
<evidence type="ECO:0000313" key="4">
    <source>
        <dbReference type="EMBL" id="PSJ43292.1"/>
    </source>
</evidence>
<dbReference type="Gene3D" id="1.20.5.340">
    <property type="match status" value="1"/>
</dbReference>
<feature type="compositionally biased region" description="Low complexity" evidence="2">
    <location>
        <begin position="154"/>
        <end position="163"/>
    </location>
</feature>
<keyword evidence="1" id="KW-0175">Coiled coil</keyword>
<feature type="signal peptide" evidence="3">
    <location>
        <begin position="1"/>
        <end position="20"/>
    </location>
</feature>
<feature type="compositionally biased region" description="Low complexity" evidence="2">
    <location>
        <begin position="126"/>
        <end position="146"/>
    </location>
</feature>
<dbReference type="SUPFAM" id="SSF48452">
    <property type="entry name" value="TPR-like"/>
    <property type="match status" value="1"/>
</dbReference>
<keyword evidence="5" id="KW-1185">Reference proteome</keyword>
<name>A0A2P7QZA1_9SPHN</name>
<feature type="coiled-coil region" evidence="1">
    <location>
        <begin position="75"/>
        <end position="116"/>
    </location>
</feature>
<comment type="caution">
    <text evidence="4">The sequence shown here is derived from an EMBL/GenBank/DDBJ whole genome shotgun (WGS) entry which is preliminary data.</text>
</comment>
<gene>
    <name evidence="4" type="ORF">C7I55_02640</name>
</gene>
<dbReference type="AlphaFoldDB" id="A0A2P7QZA1"/>
<protein>
    <recommendedName>
        <fullName evidence="6">YbgF trimerisation domain-containing protein</fullName>
    </recommendedName>
</protein>
<proteinExistence type="predicted"/>
<dbReference type="EMBL" id="PXYI01000001">
    <property type="protein sequence ID" value="PSJ43292.1"/>
    <property type="molecule type" value="Genomic_DNA"/>
</dbReference>
<dbReference type="RefSeq" id="WP_106511309.1">
    <property type="nucleotide sequence ID" value="NZ_PXYI01000001.1"/>
</dbReference>
<dbReference type="InterPro" id="IPR011990">
    <property type="entry name" value="TPR-like_helical_dom_sf"/>
</dbReference>
<dbReference type="Pfam" id="PF24362">
    <property type="entry name" value="DUF7518"/>
    <property type="match status" value="1"/>
</dbReference>
<keyword evidence="3" id="KW-0732">Signal</keyword>
<dbReference type="OrthoDB" id="7390214at2"/>
<organism evidence="4 5">
    <name type="scientific">Allosphingosinicella deserti</name>
    <dbReference type="NCBI Taxonomy" id="2116704"/>
    <lineage>
        <taxon>Bacteria</taxon>
        <taxon>Pseudomonadati</taxon>
        <taxon>Pseudomonadota</taxon>
        <taxon>Alphaproteobacteria</taxon>
        <taxon>Sphingomonadales</taxon>
        <taxon>Sphingomonadaceae</taxon>
        <taxon>Allosphingosinicella</taxon>
    </lineage>
</organism>
<dbReference type="Gene3D" id="1.25.40.10">
    <property type="entry name" value="Tetratricopeptide repeat domain"/>
    <property type="match status" value="1"/>
</dbReference>
<reference evidence="4 5" key="1">
    <citation type="submission" date="2018-03" db="EMBL/GenBank/DDBJ databases">
        <title>The draft genome of Sphingosinicella sp. GL-C-18.</title>
        <authorList>
            <person name="Liu L."/>
            <person name="Li L."/>
            <person name="Liang L."/>
            <person name="Zhang X."/>
            <person name="Wang T."/>
        </authorList>
    </citation>
    <scope>NUCLEOTIDE SEQUENCE [LARGE SCALE GENOMIC DNA]</scope>
    <source>
        <strain evidence="4 5">GL-C-18</strain>
    </source>
</reference>
<dbReference type="InterPro" id="IPR055940">
    <property type="entry name" value="DUF7518"/>
</dbReference>
<evidence type="ECO:0008006" key="6">
    <source>
        <dbReference type="Google" id="ProtNLM"/>
    </source>
</evidence>
<evidence type="ECO:0000256" key="2">
    <source>
        <dbReference type="SAM" id="MobiDB-lite"/>
    </source>
</evidence>
<evidence type="ECO:0000256" key="3">
    <source>
        <dbReference type="SAM" id="SignalP"/>
    </source>
</evidence>
<feature type="region of interest" description="Disordered" evidence="2">
    <location>
        <begin position="125"/>
        <end position="164"/>
    </location>
</feature>
<sequence>MRFHLLAIVLMAGVAMPARAQQADRIDRRVDRLEQEMRAVQRRVFPGANAPYVGPEITPATPIVEQQGVPAGTAVSDLTARVDALESQLAGLTGQIEQNANRVRQLEAAFNTLRDNTNSRLETLERPTAAQPEAETAPAQATTRPAAPAPSTPAPAGNTASSADEAEAAYNAGYKLWEQKKYGEAQKTLESVAKKWPKHRFASWAANLAGRAYLDDGKPAAAAKVFLANYQDNPKGERAADSLFFLGQSLVALGKPGDACKAYDELQDVYGATIRDYLKQRLPQARSASKCQ</sequence>
<evidence type="ECO:0000313" key="5">
    <source>
        <dbReference type="Proteomes" id="UP000241167"/>
    </source>
</evidence>
<accession>A0A2P7QZA1</accession>
<dbReference type="Proteomes" id="UP000241167">
    <property type="component" value="Unassembled WGS sequence"/>
</dbReference>
<evidence type="ECO:0000256" key="1">
    <source>
        <dbReference type="SAM" id="Coils"/>
    </source>
</evidence>